<evidence type="ECO:0000256" key="2">
    <source>
        <dbReference type="ARBA" id="ARBA00022679"/>
    </source>
</evidence>
<name>A0A5M3T8E3_LIMPL</name>
<dbReference type="GO" id="GO:0016301">
    <property type="term" value="F:kinase activity"/>
    <property type="evidence" value="ECO:0007669"/>
    <property type="project" value="UniProtKB-KW"/>
</dbReference>
<dbReference type="EMBL" id="BIMW01000092">
    <property type="protein sequence ID" value="GCE94298.1"/>
    <property type="molecule type" value="Genomic_DNA"/>
</dbReference>
<gene>
    <name evidence="6" type="ORF">NIES46_23520</name>
</gene>
<comment type="similarity">
    <text evidence="1">Belongs to the FGGY kinase family.</text>
</comment>
<dbReference type="RefSeq" id="WP_014276856.1">
    <property type="nucleotide sequence ID" value="NZ_BIMW01000092.1"/>
</dbReference>
<keyword evidence="3 6" id="KW-0418">Kinase</keyword>
<dbReference type="Pfam" id="PF02782">
    <property type="entry name" value="FGGY_C"/>
    <property type="match status" value="1"/>
</dbReference>
<dbReference type="GeneID" id="301683197"/>
<dbReference type="SUPFAM" id="SSF53067">
    <property type="entry name" value="Actin-like ATPase domain"/>
    <property type="match status" value="2"/>
</dbReference>
<evidence type="ECO:0000256" key="1">
    <source>
        <dbReference type="ARBA" id="ARBA00009156"/>
    </source>
</evidence>
<evidence type="ECO:0000313" key="6">
    <source>
        <dbReference type="EMBL" id="GCE94298.1"/>
    </source>
</evidence>
<dbReference type="PANTHER" id="PTHR10196">
    <property type="entry name" value="SUGAR KINASE"/>
    <property type="match status" value="1"/>
</dbReference>
<organism evidence="6 7">
    <name type="scientific">Limnospira platensis NIES-46</name>
    <dbReference type="NCBI Taxonomy" id="1236695"/>
    <lineage>
        <taxon>Bacteria</taxon>
        <taxon>Bacillati</taxon>
        <taxon>Cyanobacteriota</taxon>
        <taxon>Cyanophyceae</taxon>
        <taxon>Oscillatoriophycideae</taxon>
        <taxon>Oscillatoriales</taxon>
        <taxon>Sirenicapillariaceae</taxon>
        <taxon>Limnospira</taxon>
    </lineage>
</organism>
<accession>A0A5M3T8E3</accession>
<dbReference type="CDD" id="cd07783">
    <property type="entry name" value="ASKHA_NBD_FGGY_SePSK_AtXK1-like"/>
    <property type="match status" value="1"/>
</dbReference>
<dbReference type="InterPro" id="IPR043129">
    <property type="entry name" value="ATPase_NBD"/>
</dbReference>
<evidence type="ECO:0000256" key="3">
    <source>
        <dbReference type="ARBA" id="ARBA00022777"/>
    </source>
</evidence>
<proteinExistence type="inferred from homology"/>
<evidence type="ECO:0000259" key="4">
    <source>
        <dbReference type="Pfam" id="PF00370"/>
    </source>
</evidence>
<feature type="domain" description="Carbohydrate kinase FGGY C-terminal" evidence="5">
    <location>
        <begin position="248"/>
        <end position="421"/>
    </location>
</feature>
<dbReference type="Gene3D" id="3.30.420.40">
    <property type="match status" value="2"/>
</dbReference>
<dbReference type="PANTHER" id="PTHR10196:SF80">
    <property type="entry name" value="D-RIBULOSE KINASE"/>
    <property type="match status" value="1"/>
</dbReference>
<comment type="caution">
    <text evidence="6">The sequence shown here is derived from an EMBL/GenBank/DDBJ whole genome shotgun (WGS) entry which is preliminary data.</text>
</comment>
<evidence type="ECO:0000259" key="5">
    <source>
        <dbReference type="Pfam" id="PF02782"/>
    </source>
</evidence>
<keyword evidence="7" id="KW-1185">Reference proteome</keyword>
<evidence type="ECO:0000313" key="7">
    <source>
        <dbReference type="Proteomes" id="UP000326169"/>
    </source>
</evidence>
<sequence length="431" mass="47128">MNLFLGIDFGTSGARSVVIDTHGGVQAEGVCNSKESLVTMESPKLWKNGLFELLNQIPKDLCSQIRAIAINGTSATVLLCDEMGNPVTAPMAYNHSCDGAIVERLKAIAPPDHPVLSSTSSLVKLLWWQENLTPPPKGKLYFLHQGDWLGFLLHDKLGISDYHNSLKLGYDVVNLCYQSWLLRAIQWEGKIRPILPQVLTPGTCISPINGELSDRFGFRRDCIIRAGTTDSIAAFIASGASYPGEAVTSLGSTLVLKLLSPRAINVAKYGIYSHRFGDLWLTGGASNTGGALLRHFFSDRQLESLSRQINPNIPCYLDYYPLLQPGDRFPINDPNLLPRLEPRPSNDVEFLHGLLNAIARIESQGYQLLQNLGASPLQRVYTAGGGSQNSTWTTIRQHHLQVPVIPSPHTQAAYGTACLAMGGKLIKKSNC</sequence>
<dbReference type="InterPro" id="IPR018484">
    <property type="entry name" value="FGGY_N"/>
</dbReference>
<keyword evidence="2" id="KW-0808">Transferase</keyword>
<reference evidence="6 7" key="1">
    <citation type="journal article" date="2019" name="J Genomics">
        <title>The Draft Genome of a Hydrogen-producing Cyanobacterium, Arthrospira platensis NIES-46.</title>
        <authorList>
            <person name="Suzuki S."/>
            <person name="Yamaguchi H."/>
            <person name="Kawachi M."/>
        </authorList>
    </citation>
    <scope>NUCLEOTIDE SEQUENCE [LARGE SCALE GENOMIC DNA]</scope>
    <source>
        <strain evidence="6 7">NIES-46</strain>
    </source>
</reference>
<dbReference type="Proteomes" id="UP000326169">
    <property type="component" value="Unassembled WGS sequence"/>
</dbReference>
<feature type="domain" description="Carbohydrate kinase FGGY N-terminal" evidence="4">
    <location>
        <begin position="4"/>
        <end position="236"/>
    </location>
</feature>
<dbReference type="InterPro" id="IPR018485">
    <property type="entry name" value="FGGY_C"/>
</dbReference>
<dbReference type="Pfam" id="PF00370">
    <property type="entry name" value="FGGY_N"/>
    <property type="match status" value="1"/>
</dbReference>
<protein>
    <submittedName>
        <fullName evidence="6">Sugar kinase, FGGY family protein</fullName>
    </submittedName>
</protein>